<evidence type="ECO:0000313" key="2">
    <source>
        <dbReference type="Proteomes" id="UP000053105"/>
    </source>
</evidence>
<evidence type="ECO:0000313" key="1">
    <source>
        <dbReference type="EMBL" id="KOX70108.1"/>
    </source>
</evidence>
<dbReference type="Proteomes" id="UP000053105">
    <property type="component" value="Unassembled WGS sequence"/>
</dbReference>
<dbReference type="AlphaFoldDB" id="A0A0N0U3W3"/>
<proteinExistence type="predicted"/>
<protein>
    <submittedName>
        <fullName evidence="1">Uncharacterized protein</fullName>
    </submittedName>
</protein>
<dbReference type="EMBL" id="KQ435876">
    <property type="protein sequence ID" value="KOX70108.1"/>
    <property type="molecule type" value="Genomic_DNA"/>
</dbReference>
<sequence>MGSSGMASERGGVGCWRKRWRRLGGSNHTEGVGMEFAGWSLKSQPPTVGVAMLSSSRERRGEFSQQIFTIPFACRFVRRRRVSIHVATLHGFLRAWNATRE</sequence>
<name>A0A0N0U3W3_9HYME</name>
<dbReference type="OrthoDB" id="10538930at2759"/>
<reference evidence="1 2" key="1">
    <citation type="submission" date="2015-07" db="EMBL/GenBank/DDBJ databases">
        <title>The genome of Melipona quadrifasciata.</title>
        <authorList>
            <person name="Pan H."/>
            <person name="Kapheim K."/>
        </authorList>
    </citation>
    <scope>NUCLEOTIDE SEQUENCE [LARGE SCALE GENOMIC DNA]</scope>
    <source>
        <strain evidence="1">0111107301</strain>
        <tissue evidence="1">Whole body</tissue>
    </source>
</reference>
<organism evidence="1 2">
    <name type="scientific">Melipona quadrifasciata</name>
    <dbReference type="NCBI Taxonomy" id="166423"/>
    <lineage>
        <taxon>Eukaryota</taxon>
        <taxon>Metazoa</taxon>
        <taxon>Ecdysozoa</taxon>
        <taxon>Arthropoda</taxon>
        <taxon>Hexapoda</taxon>
        <taxon>Insecta</taxon>
        <taxon>Pterygota</taxon>
        <taxon>Neoptera</taxon>
        <taxon>Endopterygota</taxon>
        <taxon>Hymenoptera</taxon>
        <taxon>Apocrita</taxon>
        <taxon>Aculeata</taxon>
        <taxon>Apoidea</taxon>
        <taxon>Anthophila</taxon>
        <taxon>Apidae</taxon>
        <taxon>Melipona</taxon>
    </lineage>
</organism>
<accession>A0A0N0U3W3</accession>
<gene>
    <name evidence="1" type="ORF">WN51_04848</name>
</gene>
<keyword evidence="2" id="KW-1185">Reference proteome</keyword>